<dbReference type="Pfam" id="PF00144">
    <property type="entry name" value="Beta-lactamase"/>
    <property type="match status" value="1"/>
</dbReference>
<dbReference type="RefSeq" id="WP_042530548.1">
    <property type="nucleotide sequence ID" value="NZ_CP010827.1"/>
</dbReference>
<accession>A0A0B6F0L6</accession>
<feature type="domain" description="Beta-lactamase-related" evidence="2">
    <location>
        <begin position="61"/>
        <end position="271"/>
    </location>
</feature>
<dbReference type="STRING" id="161899.CSING_06045"/>
<organism evidence="3 4">
    <name type="scientific">Corynebacterium singulare</name>
    <dbReference type="NCBI Taxonomy" id="161899"/>
    <lineage>
        <taxon>Bacteria</taxon>
        <taxon>Bacillati</taxon>
        <taxon>Actinomycetota</taxon>
        <taxon>Actinomycetes</taxon>
        <taxon>Mycobacteriales</taxon>
        <taxon>Corynebacteriaceae</taxon>
        <taxon>Corynebacterium</taxon>
    </lineage>
</organism>
<proteinExistence type="predicted"/>
<dbReference type="HOGENOM" id="CLU_020027_7_3_11"/>
<evidence type="ECO:0000256" key="1">
    <source>
        <dbReference type="SAM" id="MobiDB-lite"/>
    </source>
</evidence>
<dbReference type="EMBL" id="CP010827">
    <property type="protein sequence ID" value="AJI78744.1"/>
    <property type="molecule type" value="Genomic_DNA"/>
</dbReference>
<name>A0A0B6F0L6_9CORY</name>
<dbReference type="Proteomes" id="UP000031890">
    <property type="component" value="Chromosome"/>
</dbReference>
<dbReference type="PANTHER" id="PTHR46825:SF9">
    <property type="entry name" value="BETA-LACTAMASE-RELATED DOMAIN-CONTAINING PROTEIN"/>
    <property type="match status" value="1"/>
</dbReference>
<dbReference type="KEGG" id="csx:CSING_06045"/>
<gene>
    <name evidence="3" type="ORF">CSING_06045</name>
</gene>
<evidence type="ECO:0000313" key="3">
    <source>
        <dbReference type="EMBL" id="AJI78744.1"/>
    </source>
</evidence>
<dbReference type="InterPro" id="IPR050491">
    <property type="entry name" value="AmpC-like"/>
</dbReference>
<feature type="region of interest" description="Disordered" evidence="1">
    <location>
        <begin position="226"/>
        <end position="254"/>
    </location>
</feature>
<evidence type="ECO:0000313" key="4">
    <source>
        <dbReference type="Proteomes" id="UP000031890"/>
    </source>
</evidence>
<dbReference type="Gene3D" id="3.40.710.10">
    <property type="entry name" value="DD-peptidase/beta-lactamase superfamily"/>
    <property type="match status" value="1"/>
</dbReference>
<evidence type="ECO:0000259" key="2">
    <source>
        <dbReference type="Pfam" id="PF00144"/>
    </source>
</evidence>
<dbReference type="OrthoDB" id="3171327at2"/>
<dbReference type="InterPro" id="IPR001466">
    <property type="entry name" value="Beta-lactam-related"/>
</dbReference>
<sequence>MNNRVASKIALAIITIIVVAAVLLVVGPQRIALAQDKTGDEALATQLENHSESGFHNLTAFTLHDGQATFAGLGSDEHTEVEIGSVTKMFTGELARQLVDEGKLKPDTTVGEVLDVGDAPVADVTVRELLDHTSGLPRLASANLLSSLASGVTGSNPYEGETVEDIMAAATKAELKNRGEESYSNLGYGLLGHVVETVAGQPYEQMLKERIFEPAEMTETYLMTPGSVPDDAPQGLTNTGRHAEPWEEDGSAPAGAIRSTASDMAKFAEWFMDNGDTEYGWVPNEDGPGVWHNGGTYGYSTMLIIDPDTKRATFANNDSPAGTEDLAQALFNELAS</sequence>
<dbReference type="PANTHER" id="PTHR46825">
    <property type="entry name" value="D-ALANYL-D-ALANINE-CARBOXYPEPTIDASE/ENDOPEPTIDASE AMPH"/>
    <property type="match status" value="1"/>
</dbReference>
<dbReference type="InterPro" id="IPR012338">
    <property type="entry name" value="Beta-lactam/transpept-like"/>
</dbReference>
<protein>
    <submittedName>
        <fullName evidence="3">Beta-lactamase</fullName>
    </submittedName>
</protein>
<dbReference type="SUPFAM" id="SSF56601">
    <property type="entry name" value="beta-lactamase/transpeptidase-like"/>
    <property type="match status" value="1"/>
</dbReference>
<reference evidence="3 4" key="1">
    <citation type="journal article" date="2015" name="Genome Announc.">
        <title>Complete Genome Sequence and Annotation of Corynebacterium singulare DSM 44357, Isolated from a Human Semen Specimen.</title>
        <authorList>
            <person name="Merten M."/>
            <person name="Brinkrolf K."/>
            <person name="Albersmeier A."/>
            <person name="Kutter Y."/>
            <person name="Ruckert C."/>
            <person name="Tauch A."/>
        </authorList>
    </citation>
    <scope>NUCLEOTIDE SEQUENCE [LARGE SCALE GENOMIC DNA]</scope>
    <source>
        <strain evidence="3">IBS B52218</strain>
    </source>
</reference>
<dbReference type="AlphaFoldDB" id="A0A0B6F0L6"/>